<sequence>MKQQVVSRGQLVWASQAVLVGGATTLWGQRGAELRHERAGGVAPVGSSQVSASRLQTVACGQQCRRSLQHTACRGRRSVRVSRSYEGHAPLTGTPPLACGIGQQAQPPACVRQQVDRTGHDADSSHLASGAGEAGPTACRGEAGPTACHGEAGHTACRGEAGPLACHGVAVPAAASSQHTACGGGAAEPLSNNNNNNIIIILWRRGYLWQRAAGPGAVGQRAAGAAGGADHRAVAGNHGAWRTRRSSVNKNHDKMEARGREDALTVLQRRHGALSAGVDACAVGDVTVGAFGTTVEEIGAADGLEERRASSGRGTTWRPDTRLAGREQSGLVETLTLSLPLALLLSPSPSLSLPRPLSPPLLSPSPDAAVSLLSGAVSLAAPSALQTPCSRSHSVSGGQQCSWSLQHTACRRRNTPSEEEQRPPEEEQRPPDSFLAAG</sequence>
<gene>
    <name evidence="2" type="ORF">EYF80_020837</name>
</gene>
<dbReference type="AlphaFoldDB" id="A0A4Z2HSY8"/>
<name>A0A4Z2HSY8_9TELE</name>
<comment type="caution">
    <text evidence="2">The sequence shown here is derived from an EMBL/GenBank/DDBJ whole genome shotgun (WGS) entry which is preliminary data.</text>
</comment>
<feature type="compositionally biased region" description="Basic and acidic residues" evidence="1">
    <location>
        <begin position="415"/>
        <end position="430"/>
    </location>
</feature>
<feature type="region of interest" description="Disordered" evidence="1">
    <location>
        <begin position="407"/>
        <end position="438"/>
    </location>
</feature>
<protein>
    <submittedName>
        <fullName evidence="2">Uncharacterized protein</fullName>
    </submittedName>
</protein>
<feature type="region of interest" description="Disordered" evidence="1">
    <location>
        <begin position="302"/>
        <end position="325"/>
    </location>
</feature>
<keyword evidence="3" id="KW-1185">Reference proteome</keyword>
<accession>A0A4Z2HSY8</accession>
<reference evidence="2 3" key="1">
    <citation type="submission" date="2019-03" db="EMBL/GenBank/DDBJ databases">
        <title>First draft genome of Liparis tanakae, snailfish: a comprehensive survey of snailfish specific genes.</title>
        <authorList>
            <person name="Kim W."/>
            <person name="Song I."/>
            <person name="Jeong J.-H."/>
            <person name="Kim D."/>
            <person name="Kim S."/>
            <person name="Ryu S."/>
            <person name="Song J.Y."/>
            <person name="Lee S.K."/>
        </authorList>
    </citation>
    <scope>NUCLEOTIDE SEQUENCE [LARGE SCALE GENOMIC DNA]</scope>
    <source>
        <tissue evidence="2">Muscle</tissue>
    </source>
</reference>
<organism evidence="2 3">
    <name type="scientific">Liparis tanakae</name>
    <name type="common">Tanaka's snailfish</name>
    <dbReference type="NCBI Taxonomy" id="230148"/>
    <lineage>
        <taxon>Eukaryota</taxon>
        <taxon>Metazoa</taxon>
        <taxon>Chordata</taxon>
        <taxon>Craniata</taxon>
        <taxon>Vertebrata</taxon>
        <taxon>Euteleostomi</taxon>
        <taxon>Actinopterygii</taxon>
        <taxon>Neopterygii</taxon>
        <taxon>Teleostei</taxon>
        <taxon>Neoteleostei</taxon>
        <taxon>Acanthomorphata</taxon>
        <taxon>Eupercaria</taxon>
        <taxon>Perciformes</taxon>
        <taxon>Cottioidei</taxon>
        <taxon>Cottales</taxon>
        <taxon>Liparidae</taxon>
        <taxon>Liparis</taxon>
    </lineage>
</organism>
<evidence type="ECO:0000313" key="3">
    <source>
        <dbReference type="Proteomes" id="UP000314294"/>
    </source>
</evidence>
<feature type="region of interest" description="Disordered" evidence="1">
    <location>
        <begin position="236"/>
        <end position="259"/>
    </location>
</feature>
<evidence type="ECO:0000313" key="2">
    <source>
        <dbReference type="EMBL" id="TNN68976.1"/>
    </source>
</evidence>
<proteinExistence type="predicted"/>
<dbReference type="Proteomes" id="UP000314294">
    <property type="component" value="Unassembled WGS sequence"/>
</dbReference>
<evidence type="ECO:0000256" key="1">
    <source>
        <dbReference type="SAM" id="MobiDB-lite"/>
    </source>
</evidence>
<dbReference type="EMBL" id="SRLO01000182">
    <property type="protein sequence ID" value="TNN68976.1"/>
    <property type="molecule type" value="Genomic_DNA"/>
</dbReference>
<feature type="region of interest" description="Disordered" evidence="1">
    <location>
        <begin position="117"/>
        <end position="138"/>
    </location>
</feature>
<feature type="compositionally biased region" description="Basic and acidic residues" evidence="1">
    <location>
        <begin position="250"/>
        <end position="259"/>
    </location>
</feature>